<keyword evidence="2" id="KW-1185">Reference proteome</keyword>
<dbReference type="PANTHER" id="PTHR36366:SF1">
    <property type="entry name" value="PROTEIN RDM1"/>
    <property type="match status" value="1"/>
</dbReference>
<reference evidence="1 2" key="1">
    <citation type="journal article" date="2021" name="bioRxiv">
        <title>Chromosome-scale and haplotype-resolved genome assembly of a tetraploid potato cultivar.</title>
        <authorList>
            <person name="Sun H."/>
            <person name="Jiao W.-B."/>
            <person name="Krause K."/>
            <person name="Campoy J.A."/>
            <person name="Goel M."/>
            <person name="Folz-Donahue K."/>
            <person name="Kukat C."/>
            <person name="Huettel B."/>
            <person name="Schneeberger K."/>
        </authorList>
    </citation>
    <scope>NUCLEOTIDE SEQUENCE [LARGE SCALE GENOMIC DNA]</scope>
    <source>
        <strain evidence="1">SolTubOtavaFocal</strain>
        <tissue evidence="1">Leaves</tissue>
    </source>
</reference>
<evidence type="ECO:0000313" key="1">
    <source>
        <dbReference type="EMBL" id="KAH0778761.1"/>
    </source>
</evidence>
<name>A0ABQ7WDE7_SOLTU</name>
<evidence type="ECO:0000313" key="2">
    <source>
        <dbReference type="Proteomes" id="UP000826656"/>
    </source>
</evidence>
<organism evidence="1 2">
    <name type="scientific">Solanum tuberosum</name>
    <name type="common">Potato</name>
    <dbReference type="NCBI Taxonomy" id="4113"/>
    <lineage>
        <taxon>Eukaryota</taxon>
        <taxon>Viridiplantae</taxon>
        <taxon>Streptophyta</taxon>
        <taxon>Embryophyta</taxon>
        <taxon>Tracheophyta</taxon>
        <taxon>Spermatophyta</taxon>
        <taxon>Magnoliopsida</taxon>
        <taxon>eudicotyledons</taxon>
        <taxon>Gunneridae</taxon>
        <taxon>Pentapetalae</taxon>
        <taxon>asterids</taxon>
        <taxon>lamiids</taxon>
        <taxon>Solanales</taxon>
        <taxon>Solanaceae</taxon>
        <taxon>Solanoideae</taxon>
        <taxon>Solaneae</taxon>
        <taxon>Solanum</taxon>
    </lineage>
</organism>
<dbReference type="Gene3D" id="1.20.120.690">
    <property type="entry name" value="RDM1 protein domain"/>
    <property type="match status" value="1"/>
</dbReference>
<dbReference type="Pfam" id="PF09187">
    <property type="entry name" value="RdDM_RDM1"/>
    <property type="match status" value="1"/>
</dbReference>
<dbReference type="SUPFAM" id="SSF109920">
    <property type="entry name" value="Hypothetical protein At3g22680"/>
    <property type="match status" value="1"/>
</dbReference>
<gene>
    <name evidence="1" type="ORF">KY290_005188</name>
</gene>
<sequence length="126" mass="14774">MYQECMKVVPIPTERGFIIHFTSWVGLAATMKELYRQPLHYLTNVQIRKFDQMRFGADNEDVPLDTIIDPRKAEATIWIIEEVHRSTSSHHYIARLCLADPMYHHHVDAIFPKLPTHKNRSFANQS</sequence>
<accession>A0ABQ7WDE7</accession>
<dbReference type="EMBL" id="JAIVGD010000002">
    <property type="protein sequence ID" value="KAH0778761.1"/>
    <property type="molecule type" value="Genomic_DNA"/>
</dbReference>
<dbReference type="PANTHER" id="PTHR36366">
    <property type="entry name" value="PROTEIN RDM1"/>
    <property type="match status" value="1"/>
</dbReference>
<protein>
    <submittedName>
        <fullName evidence="1">Uncharacterized protein</fullName>
    </submittedName>
</protein>
<proteinExistence type="predicted"/>
<dbReference type="Proteomes" id="UP000826656">
    <property type="component" value="Unassembled WGS sequence"/>
</dbReference>
<dbReference type="InterPro" id="IPR036319">
    <property type="entry name" value="RDM1_sf"/>
</dbReference>
<comment type="caution">
    <text evidence="1">The sequence shown here is derived from an EMBL/GenBank/DDBJ whole genome shotgun (WGS) entry which is preliminary data.</text>
</comment>
<dbReference type="InterPro" id="IPR015270">
    <property type="entry name" value="RDM1_plant"/>
</dbReference>